<organism evidence="1 2">
    <name type="scientific">Candidatus Gottesmanbacteria bacterium RBG_16_52_11</name>
    <dbReference type="NCBI Taxonomy" id="1798374"/>
    <lineage>
        <taxon>Bacteria</taxon>
        <taxon>Candidatus Gottesmaniibacteriota</taxon>
    </lineage>
</organism>
<dbReference type="EMBL" id="MFJD01000003">
    <property type="protein sequence ID" value="OGG04400.1"/>
    <property type="molecule type" value="Genomic_DNA"/>
</dbReference>
<dbReference type="STRING" id="1798374.A2Z33_04485"/>
<evidence type="ECO:0000313" key="2">
    <source>
        <dbReference type="Proteomes" id="UP000178448"/>
    </source>
</evidence>
<dbReference type="Proteomes" id="UP000178448">
    <property type="component" value="Unassembled WGS sequence"/>
</dbReference>
<dbReference type="AlphaFoldDB" id="A0A1F5YW25"/>
<comment type="caution">
    <text evidence="1">The sequence shown here is derived from an EMBL/GenBank/DDBJ whole genome shotgun (WGS) entry which is preliminary data.</text>
</comment>
<gene>
    <name evidence="1" type="ORF">A2Z33_04485</name>
</gene>
<proteinExistence type="predicted"/>
<accession>A0A1F5YW25</accession>
<name>A0A1F5YW25_9BACT</name>
<reference evidence="1 2" key="1">
    <citation type="journal article" date="2016" name="Nat. Commun.">
        <title>Thousands of microbial genomes shed light on interconnected biogeochemical processes in an aquifer system.</title>
        <authorList>
            <person name="Anantharaman K."/>
            <person name="Brown C.T."/>
            <person name="Hug L.A."/>
            <person name="Sharon I."/>
            <person name="Castelle C.J."/>
            <person name="Probst A.J."/>
            <person name="Thomas B.C."/>
            <person name="Singh A."/>
            <person name="Wilkins M.J."/>
            <person name="Karaoz U."/>
            <person name="Brodie E.L."/>
            <person name="Williams K.H."/>
            <person name="Hubbard S.S."/>
            <person name="Banfield J.F."/>
        </authorList>
    </citation>
    <scope>NUCLEOTIDE SEQUENCE [LARGE SCALE GENOMIC DNA]</scope>
</reference>
<sequence length="104" mass="11756">MDLENLRKRHPDGTVYIGETAEHNIDVLRRADGLPGICEDCTVLLIGSCLGRNVYVITDLTDRDHIPRYAYGEEKLMTADIDSLPTWNNLEIMLTAICNNHTLE</sequence>
<evidence type="ECO:0000313" key="1">
    <source>
        <dbReference type="EMBL" id="OGG04400.1"/>
    </source>
</evidence>
<protein>
    <submittedName>
        <fullName evidence="1">Uncharacterized protein</fullName>
    </submittedName>
</protein>